<dbReference type="STRING" id="1448321.A0A317WAT6"/>
<dbReference type="InterPro" id="IPR013943">
    <property type="entry name" value="Pet127"/>
</dbReference>
<dbReference type="RefSeq" id="XP_025399729.1">
    <property type="nucleotide sequence ID" value="XM_025546594.1"/>
</dbReference>
<dbReference type="GeneID" id="37068831"/>
<dbReference type="EMBL" id="MSFL01000011">
    <property type="protein sequence ID" value="PWY83015.1"/>
    <property type="molecule type" value="Genomic_DNA"/>
</dbReference>
<feature type="compositionally biased region" description="Basic and acidic residues" evidence="1">
    <location>
        <begin position="105"/>
        <end position="118"/>
    </location>
</feature>
<sequence>MLRPSLRSVSGPLREHVCLSCRTHTRRFHVSPRWRNEPPQSSPTETLHDSLKSLPFTGTPPPPSVPAGSKPPTDEAKPLTEENQSPKGAAKKPEQAAKPSKKAVKPSEKAAKPSEKAAKLPIRKIKAQPDSGSLSFLQSSVIDKEIGRITADGQSIKPLDVPCPPVPRLAYGLDRVLFNPGVYQLRDPRSRVYNFDPYLGSIMPVTEFDFDTLKPYITSSKDVQLRDLARQEKKKYIGSSSSMTSVLSQFHYLLSQWREVNTESLSRSFPEDLKTFTRLLRAPSAMFLRYQDGAYAIDADKEHDTANILMNLGKSMEKLLTMPKEEFERYRRSSENKISVEEEQAIPESYHYSTAGDFLMRSQLDAYDPRLPGTGMFDLKTRAVASIRMDAKNFEHGMGYEIRSAHGMFESYEREYYDMIRAALLKYALQVRIGRMDGIFVAFHNIERIFGFQYLSLSELDLALHGQEDTNLGNREFLMSLQLWSKILDQATAKFPKQSIRLHFETREAVQEPFMYIFAEPVTEEEIHAIQTKNQAEIDAYQRRVLNLSVPDEAGDAAAAAAMASASADAEETLREESLNSADESKPEPETQPETKTGASEKEIFAMTLSIKNLVNGKQVPRPEKLKASHRWCVNYEFHHIGQERARKLYTLCQNRREKALVFRDEDGDVPTSHYIRKLRDIASKGRQYRKKQDLRDSTEEPVIFGHSS</sequence>
<feature type="region of interest" description="Disordered" evidence="1">
    <location>
        <begin position="689"/>
        <end position="709"/>
    </location>
</feature>
<evidence type="ECO:0000313" key="3">
    <source>
        <dbReference type="Proteomes" id="UP000247233"/>
    </source>
</evidence>
<gene>
    <name evidence="2" type="ORF">BO70DRAFT_396247</name>
</gene>
<dbReference type="GO" id="GO:0000964">
    <property type="term" value="P:mitochondrial RNA 5'-end processing"/>
    <property type="evidence" value="ECO:0007669"/>
    <property type="project" value="TreeGrafter"/>
</dbReference>
<name>A0A317WAT6_9EURO</name>
<feature type="region of interest" description="Disordered" evidence="1">
    <location>
        <begin position="31"/>
        <end position="125"/>
    </location>
</feature>
<dbReference type="GO" id="GO:0005740">
    <property type="term" value="C:mitochondrial envelope"/>
    <property type="evidence" value="ECO:0007669"/>
    <property type="project" value="TreeGrafter"/>
</dbReference>
<dbReference type="PANTHER" id="PTHR31014">
    <property type="entry name" value="MITOCHONDRIAL TRANSLATION SYSTEM COMPONENT PET127-RELATED"/>
    <property type="match status" value="1"/>
</dbReference>
<evidence type="ECO:0000256" key="1">
    <source>
        <dbReference type="SAM" id="MobiDB-lite"/>
    </source>
</evidence>
<dbReference type="Pfam" id="PF08634">
    <property type="entry name" value="Pet127"/>
    <property type="match status" value="1"/>
</dbReference>
<comment type="caution">
    <text evidence="2">The sequence shown here is derived from an EMBL/GenBank/DDBJ whole genome shotgun (WGS) entry which is preliminary data.</text>
</comment>
<protein>
    <submittedName>
        <fullName evidence="2">Pet127-domain-containing protein</fullName>
    </submittedName>
</protein>
<reference evidence="2 3" key="1">
    <citation type="submission" date="2016-12" db="EMBL/GenBank/DDBJ databases">
        <title>The genomes of Aspergillus section Nigri reveals drivers in fungal speciation.</title>
        <authorList>
            <consortium name="DOE Joint Genome Institute"/>
            <person name="Vesth T.C."/>
            <person name="Nybo J."/>
            <person name="Theobald S."/>
            <person name="Brandl J."/>
            <person name="Frisvad J.C."/>
            <person name="Nielsen K.F."/>
            <person name="Lyhne E.K."/>
            <person name="Kogle M.E."/>
            <person name="Kuo A."/>
            <person name="Riley R."/>
            <person name="Clum A."/>
            <person name="Nolan M."/>
            <person name="Lipzen A."/>
            <person name="Salamov A."/>
            <person name="Henrissat B."/>
            <person name="Wiebenga A."/>
            <person name="De Vries R.P."/>
            <person name="Grigoriev I.V."/>
            <person name="Mortensen U.H."/>
            <person name="Andersen M.R."/>
            <person name="Baker S.E."/>
        </authorList>
    </citation>
    <scope>NUCLEOTIDE SEQUENCE [LARGE SCALE GENOMIC DNA]</scope>
    <source>
        <strain evidence="2 3">CBS 117.55</strain>
    </source>
</reference>
<dbReference type="PANTHER" id="PTHR31014:SF0">
    <property type="entry name" value="MITOCHONDRIAL TRANSLATION SYSTEM COMPONENT PET127-RELATED"/>
    <property type="match status" value="1"/>
</dbReference>
<evidence type="ECO:0000313" key="2">
    <source>
        <dbReference type="EMBL" id="PWY83015.1"/>
    </source>
</evidence>
<dbReference type="OrthoDB" id="10249045at2759"/>
<dbReference type="Proteomes" id="UP000247233">
    <property type="component" value="Unassembled WGS sequence"/>
</dbReference>
<proteinExistence type="predicted"/>
<feature type="compositionally biased region" description="Basic and acidic residues" evidence="1">
    <location>
        <begin position="572"/>
        <end position="589"/>
    </location>
</feature>
<feature type="region of interest" description="Disordered" evidence="1">
    <location>
        <begin position="561"/>
        <end position="600"/>
    </location>
</feature>
<accession>A0A317WAT6</accession>
<dbReference type="VEuPathDB" id="FungiDB:BO70DRAFT_396247"/>
<dbReference type="AlphaFoldDB" id="A0A317WAT6"/>
<keyword evidence="3" id="KW-1185">Reference proteome</keyword>
<organism evidence="2 3">
    <name type="scientific">Aspergillus heteromorphus CBS 117.55</name>
    <dbReference type="NCBI Taxonomy" id="1448321"/>
    <lineage>
        <taxon>Eukaryota</taxon>
        <taxon>Fungi</taxon>
        <taxon>Dikarya</taxon>
        <taxon>Ascomycota</taxon>
        <taxon>Pezizomycotina</taxon>
        <taxon>Eurotiomycetes</taxon>
        <taxon>Eurotiomycetidae</taxon>
        <taxon>Eurotiales</taxon>
        <taxon>Aspergillaceae</taxon>
        <taxon>Aspergillus</taxon>
        <taxon>Aspergillus subgen. Circumdati</taxon>
    </lineage>
</organism>